<feature type="domain" description="BHLH" evidence="2">
    <location>
        <begin position="191"/>
        <end position="243"/>
    </location>
</feature>
<sequence length="323" mass="34944">MRSDLSDDKHSVQLAAAEIAESSDTSGFYELASNGSTNGIINGSGHNPHHHHHHHHHHQQQQQQQHLSQHHPHPHGHHTAHVQHQQELQQDKNANLLQSESLTTHSTGGITLRATSRPKRATRRMQMEATIDPDMTDSSSQSDDTSCGSSRTGSRGSNGGRSGQGAAGNGSSSSSAARRRKGAMNAKERNLRRLESNERERMRMHSLNDAFQSLREVIPHVKKERRLSKIETLTLAKNYITALTDVIIVMRGEGEAAAAANGTLPHHSAATLPITDVGTVATLAMQSNCLTAIQAKTQPEVVGPCHATDVDPITSSLDIISAS</sequence>
<dbReference type="InterPro" id="IPR050359">
    <property type="entry name" value="bHLH_transcription_factors"/>
</dbReference>
<dbReference type="GO" id="GO:0007423">
    <property type="term" value="P:sensory organ development"/>
    <property type="evidence" value="ECO:0007669"/>
    <property type="project" value="TreeGrafter"/>
</dbReference>
<reference evidence="3" key="2">
    <citation type="submission" date="2020-05" db="UniProtKB">
        <authorList>
            <consortium name="EnsemblMetazoa"/>
        </authorList>
    </citation>
    <scope>IDENTIFICATION</scope>
    <source>
        <strain evidence="3">MINIMUS1</strain>
    </source>
</reference>
<name>A0A182VUD9_9DIPT</name>
<feature type="compositionally biased region" description="Low complexity" evidence="1">
    <location>
        <begin position="132"/>
        <end position="155"/>
    </location>
</feature>
<dbReference type="STRING" id="112268.A0A182VUD9"/>
<dbReference type="Proteomes" id="UP000075920">
    <property type="component" value="Unassembled WGS sequence"/>
</dbReference>
<dbReference type="GO" id="GO:0005634">
    <property type="term" value="C:nucleus"/>
    <property type="evidence" value="ECO:0007669"/>
    <property type="project" value="TreeGrafter"/>
</dbReference>
<proteinExistence type="predicted"/>
<keyword evidence="4" id="KW-1185">Reference proteome</keyword>
<dbReference type="InterPro" id="IPR036638">
    <property type="entry name" value="HLH_DNA-bd_sf"/>
</dbReference>
<dbReference type="GO" id="GO:0061564">
    <property type="term" value="P:axon development"/>
    <property type="evidence" value="ECO:0007669"/>
    <property type="project" value="TreeGrafter"/>
</dbReference>
<dbReference type="CDD" id="cd19712">
    <property type="entry name" value="bHLH_TS_dimmed_like"/>
    <property type="match status" value="1"/>
</dbReference>
<evidence type="ECO:0000259" key="2">
    <source>
        <dbReference type="PROSITE" id="PS50888"/>
    </source>
</evidence>
<dbReference type="InterPro" id="IPR011598">
    <property type="entry name" value="bHLH_dom"/>
</dbReference>
<dbReference type="SUPFAM" id="SSF47459">
    <property type="entry name" value="HLH, helix-loop-helix DNA-binding domain"/>
    <property type="match status" value="1"/>
</dbReference>
<organism evidence="3 4">
    <name type="scientific">Anopheles minimus</name>
    <dbReference type="NCBI Taxonomy" id="112268"/>
    <lineage>
        <taxon>Eukaryota</taxon>
        <taxon>Metazoa</taxon>
        <taxon>Ecdysozoa</taxon>
        <taxon>Arthropoda</taxon>
        <taxon>Hexapoda</taxon>
        <taxon>Insecta</taxon>
        <taxon>Pterygota</taxon>
        <taxon>Neoptera</taxon>
        <taxon>Endopterygota</taxon>
        <taxon>Diptera</taxon>
        <taxon>Nematocera</taxon>
        <taxon>Culicoidea</taxon>
        <taxon>Culicidae</taxon>
        <taxon>Anophelinae</taxon>
        <taxon>Anopheles</taxon>
    </lineage>
</organism>
<feature type="compositionally biased region" description="Basic residues" evidence="1">
    <location>
        <begin position="47"/>
        <end position="59"/>
    </location>
</feature>
<feature type="compositionally biased region" description="Low complexity" evidence="1">
    <location>
        <begin position="36"/>
        <end position="46"/>
    </location>
</feature>
<dbReference type="GO" id="GO:0045944">
    <property type="term" value="P:positive regulation of transcription by RNA polymerase II"/>
    <property type="evidence" value="ECO:0007669"/>
    <property type="project" value="TreeGrafter"/>
</dbReference>
<dbReference type="GO" id="GO:0000981">
    <property type="term" value="F:DNA-binding transcription factor activity, RNA polymerase II-specific"/>
    <property type="evidence" value="ECO:0007669"/>
    <property type="project" value="TreeGrafter"/>
</dbReference>
<dbReference type="VEuPathDB" id="VectorBase:AMIN001682"/>
<evidence type="ECO:0000313" key="3">
    <source>
        <dbReference type="EnsemblMetazoa" id="AMIN001682-PA"/>
    </source>
</evidence>
<dbReference type="PROSITE" id="PS50888">
    <property type="entry name" value="BHLH"/>
    <property type="match status" value="1"/>
</dbReference>
<dbReference type="SMART" id="SM00353">
    <property type="entry name" value="HLH"/>
    <property type="match status" value="1"/>
</dbReference>
<evidence type="ECO:0000256" key="1">
    <source>
        <dbReference type="SAM" id="MobiDB-lite"/>
    </source>
</evidence>
<reference evidence="4" key="1">
    <citation type="submission" date="2013-03" db="EMBL/GenBank/DDBJ databases">
        <title>The Genome Sequence of Anopheles minimus MINIMUS1.</title>
        <authorList>
            <consortium name="The Broad Institute Genomics Platform"/>
            <person name="Neafsey D.E."/>
            <person name="Walton C."/>
            <person name="Walker B."/>
            <person name="Young S.K."/>
            <person name="Zeng Q."/>
            <person name="Gargeya S."/>
            <person name="Fitzgerald M."/>
            <person name="Haas B."/>
            <person name="Abouelleil A."/>
            <person name="Allen A.W."/>
            <person name="Alvarado L."/>
            <person name="Arachchi H.M."/>
            <person name="Berlin A.M."/>
            <person name="Chapman S.B."/>
            <person name="Gainer-Dewar J."/>
            <person name="Goldberg J."/>
            <person name="Griggs A."/>
            <person name="Gujja S."/>
            <person name="Hansen M."/>
            <person name="Howarth C."/>
            <person name="Imamovic A."/>
            <person name="Ireland A."/>
            <person name="Larimer J."/>
            <person name="McCowan C."/>
            <person name="Murphy C."/>
            <person name="Pearson M."/>
            <person name="Poon T.W."/>
            <person name="Priest M."/>
            <person name="Roberts A."/>
            <person name="Saif S."/>
            <person name="Shea T."/>
            <person name="Sisk P."/>
            <person name="Sykes S."/>
            <person name="Wortman J."/>
            <person name="Nusbaum C."/>
            <person name="Birren B."/>
        </authorList>
    </citation>
    <scope>NUCLEOTIDE SEQUENCE [LARGE SCALE GENOMIC DNA]</scope>
    <source>
        <strain evidence="4">MINIMUS1</strain>
    </source>
</reference>
<feature type="compositionally biased region" description="Gly residues" evidence="1">
    <location>
        <begin position="156"/>
        <end position="168"/>
    </location>
</feature>
<dbReference type="PANTHER" id="PTHR19290">
    <property type="entry name" value="BASIC HELIX-LOOP-HELIX PROTEIN NEUROGENIN-RELATED"/>
    <property type="match status" value="1"/>
</dbReference>
<feature type="compositionally biased region" description="Basic residues" evidence="1">
    <location>
        <begin position="68"/>
        <end position="81"/>
    </location>
</feature>
<dbReference type="PANTHER" id="PTHR19290:SF167">
    <property type="entry name" value="PROTEIN DIMMED"/>
    <property type="match status" value="1"/>
</dbReference>
<dbReference type="AlphaFoldDB" id="A0A182VUD9"/>
<feature type="compositionally biased region" description="Basic and acidic residues" evidence="1">
    <location>
        <begin position="186"/>
        <end position="200"/>
    </location>
</feature>
<protein>
    <recommendedName>
        <fullName evidence="2">BHLH domain-containing protein</fullName>
    </recommendedName>
</protein>
<dbReference type="GO" id="GO:0070888">
    <property type="term" value="F:E-box binding"/>
    <property type="evidence" value="ECO:0007669"/>
    <property type="project" value="TreeGrafter"/>
</dbReference>
<feature type="region of interest" description="Disordered" evidence="1">
    <location>
        <begin position="36"/>
        <end position="88"/>
    </location>
</feature>
<dbReference type="EnsemblMetazoa" id="AMIN001682-RA">
    <property type="protein sequence ID" value="AMIN001682-PA"/>
    <property type="gene ID" value="AMIN001682"/>
</dbReference>
<dbReference type="Pfam" id="PF00010">
    <property type="entry name" value="HLH"/>
    <property type="match status" value="1"/>
</dbReference>
<evidence type="ECO:0000313" key="4">
    <source>
        <dbReference type="Proteomes" id="UP000075920"/>
    </source>
</evidence>
<dbReference type="Gene3D" id="4.10.280.10">
    <property type="entry name" value="Helix-loop-helix DNA-binding domain"/>
    <property type="match status" value="1"/>
</dbReference>
<feature type="region of interest" description="Disordered" evidence="1">
    <location>
        <begin position="101"/>
        <end position="200"/>
    </location>
</feature>
<dbReference type="GO" id="GO:0046983">
    <property type="term" value="F:protein dimerization activity"/>
    <property type="evidence" value="ECO:0007669"/>
    <property type="project" value="InterPro"/>
</dbReference>
<accession>A0A182VUD9</accession>